<dbReference type="AlphaFoldDB" id="A0A543JR24"/>
<dbReference type="NCBIfam" id="TIGR02937">
    <property type="entry name" value="sigma70-ECF"/>
    <property type="match status" value="1"/>
</dbReference>
<evidence type="ECO:0000256" key="1">
    <source>
        <dbReference type="ARBA" id="ARBA00010641"/>
    </source>
</evidence>
<dbReference type="InterPro" id="IPR014284">
    <property type="entry name" value="RNA_pol_sigma-70_dom"/>
</dbReference>
<dbReference type="Pfam" id="PF04542">
    <property type="entry name" value="Sigma70_r2"/>
    <property type="match status" value="1"/>
</dbReference>
<evidence type="ECO:0000313" key="8">
    <source>
        <dbReference type="EMBL" id="TQM85290.1"/>
    </source>
</evidence>
<keyword evidence="2" id="KW-0805">Transcription regulation</keyword>
<dbReference type="InterPro" id="IPR013249">
    <property type="entry name" value="RNA_pol_sigma70_r4_t2"/>
</dbReference>
<evidence type="ECO:0000256" key="3">
    <source>
        <dbReference type="ARBA" id="ARBA00023082"/>
    </source>
</evidence>
<evidence type="ECO:0000313" key="9">
    <source>
        <dbReference type="Proteomes" id="UP000316628"/>
    </source>
</evidence>
<dbReference type="InterPro" id="IPR013324">
    <property type="entry name" value="RNA_pol_sigma_r3/r4-like"/>
</dbReference>
<dbReference type="SUPFAM" id="SSF88946">
    <property type="entry name" value="Sigma2 domain of RNA polymerase sigma factors"/>
    <property type="match status" value="1"/>
</dbReference>
<evidence type="ECO:0000256" key="5">
    <source>
        <dbReference type="ARBA" id="ARBA00023163"/>
    </source>
</evidence>
<dbReference type="GO" id="GO:0016987">
    <property type="term" value="F:sigma factor activity"/>
    <property type="evidence" value="ECO:0007669"/>
    <property type="project" value="UniProtKB-KW"/>
</dbReference>
<dbReference type="InterPro" id="IPR036388">
    <property type="entry name" value="WH-like_DNA-bd_sf"/>
</dbReference>
<dbReference type="Gene3D" id="1.10.10.10">
    <property type="entry name" value="Winged helix-like DNA-binding domain superfamily/Winged helix DNA-binding domain"/>
    <property type="match status" value="1"/>
</dbReference>
<dbReference type="InterPro" id="IPR013325">
    <property type="entry name" value="RNA_pol_sigma_r2"/>
</dbReference>
<protein>
    <submittedName>
        <fullName evidence="8">RNA polymerase sigma-70 factor (ECF subfamily)</fullName>
    </submittedName>
</protein>
<evidence type="ECO:0000259" key="7">
    <source>
        <dbReference type="Pfam" id="PF08281"/>
    </source>
</evidence>
<evidence type="ECO:0000259" key="6">
    <source>
        <dbReference type="Pfam" id="PF04542"/>
    </source>
</evidence>
<dbReference type="Proteomes" id="UP000316628">
    <property type="component" value="Unassembled WGS sequence"/>
</dbReference>
<dbReference type="GO" id="GO:0006352">
    <property type="term" value="P:DNA-templated transcription initiation"/>
    <property type="evidence" value="ECO:0007669"/>
    <property type="project" value="InterPro"/>
</dbReference>
<feature type="domain" description="RNA polymerase sigma-70 region 2" evidence="6">
    <location>
        <begin position="42"/>
        <end position="101"/>
    </location>
</feature>
<dbReference type="Pfam" id="PF08281">
    <property type="entry name" value="Sigma70_r4_2"/>
    <property type="match status" value="1"/>
</dbReference>
<keyword evidence="3" id="KW-0731">Sigma factor</keyword>
<dbReference type="SUPFAM" id="SSF88659">
    <property type="entry name" value="Sigma3 and sigma4 domains of RNA polymerase sigma factors"/>
    <property type="match status" value="1"/>
</dbReference>
<keyword evidence="9" id="KW-1185">Reference proteome</keyword>
<evidence type="ECO:0000256" key="4">
    <source>
        <dbReference type="ARBA" id="ARBA00023125"/>
    </source>
</evidence>
<sequence>MTSMSTCPRASCACPRDARTCRARKLSDTWFAEFHRAHRVTFLKYLALRGLTRHDSEDVVSDAFLALYRARTALRAARSPEAFAFKVLRDALVDFRRERGRQPVPVADQADGWTAPDDVAGLVARLDFRRMLARLTPRQAECLEMRVLLGEDVAEIGRYLGISPSAVHSHLSDARRRLEDHDDRRKEER</sequence>
<dbReference type="Gene3D" id="1.10.1740.10">
    <property type="match status" value="1"/>
</dbReference>
<proteinExistence type="inferred from homology"/>
<dbReference type="EMBL" id="VFPP01000001">
    <property type="protein sequence ID" value="TQM85290.1"/>
    <property type="molecule type" value="Genomic_DNA"/>
</dbReference>
<keyword evidence="4" id="KW-0238">DNA-binding</keyword>
<comment type="caution">
    <text evidence="8">The sequence shown here is derived from an EMBL/GenBank/DDBJ whole genome shotgun (WGS) entry which is preliminary data.</text>
</comment>
<dbReference type="GO" id="GO:0003677">
    <property type="term" value="F:DNA binding"/>
    <property type="evidence" value="ECO:0007669"/>
    <property type="project" value="UniProtKB-KW"/>
</dbReference>
<accession>A0A543JR24</accession>
<evidence type="ECO:0000256" key="2">
    <source>
        <dbReference type="ARBA" id="ARBA00023015"/>
    </source>
</evidence>
<dbReference type="CDD" id="cd06171">
    <property type="entry name" value="Sigma70_r4"/>
    <property type="match status" value="1"/>
</dbReference>
<gene>
    <name evidence="8" type="ORF">FHX81_7769</name>
</gene>
<name>A0A543JR24_9PSEU</name>
<organism evidence="8 9">
    <name type="scientific">Saccharothrix saharensis</name>
    <dbReference type="NCBI Taxonomy" id="571190"/>
    <lineage>
        <taxon>Bacteria</taxon>
        <taxon>Bacillati</taxon>
        <taxon>Actinomycetota</taxon>
        <taxon>Actinomycetes</taxon>
        <taxon>Pseudonocardiales</taxon>
        <taxon>Pseudonocardiaceae</taxon>
        <taxon>Saccharothrix</taxon>
    </lineage>
</organism>
<dbReference type="InterPro" id="IPR007627">
    <property type="entry name" value="RNA_pol_sigma70_r2"/>
</dbReference>
<comment type="similarity">
    <text evidence="1">Belongs to the sigma-70 factor family. ECF subfamily.</text>
</comment>
<feature type="domain" description="RNA polymerase sigma factor 70 region 4 type 2" evidence="7">
    <location>
        <begin position="126"/>
        <end position="178"/>
    </location>
</feature>
<dbReference type="PANTHER" id="PTHR43133:SF8">
    <property type="entry name" value="RNA POLYMERASE SIGMA FACTOR HI_1459-RELATED"/>
    <property type="match status" value="1"/>
</dbReference>
<dbReference type="PANTHER" id="PTHR43133">
    <property type="entry name" value="RNA POLYMERASE ECF-TYPE SIGMA FACTO"/>
    <property type="match status" value="1"/>
</dbReference>
<dbReference type="InterPro" id="IPR039425">
    <property type="entry name" value="RNA_pol_sigma-70-like"/>
</dbReference>
<keyword evidence="5" id="KW-0804">Transcription</keyword>
<reference evidence="8 9" key="1">
    <citation type="submission" date="2019-06" db="EMBL/GenBank/DDBJ databases">
        <title>Sequencing the genomes of 1000 actinobacteria strains.</title>
        <authorList>
            <person name="Klenk H.-P."/>
        </authorList>
    </citation>
    <scope>NUCLEOTIDE SEQUENCE [LARGE SCALE GENOMIC DNA]</scope>
    <source>
        <strain evidence="8 9">DSM 45456</strain>
    </source>
</reference>